<sequence>MKRVEHLNAPSLSGWIIAAGLGVVAFAVSKVVGGFDYTTSGFFAALVTVGVGVVLGMPWGAEDRIAKPEVEAEAHPVAQAEAAASVAAAAPAVAAVTAAPVAAPVVVEAAPAAAGEQKPAGLAAPRGGTADDLKVIEGVGPAMEKLLNEHGIYHLDQIAAWGPAEVAWMDGNLKGFKGRVTRDKWVAQAKLIGEVGMEEFLRRAKTNDY</sequence>
<proteinExistence type="predicted"/>
<gene>
    <name evidence="2" type="ORF">QF092_06325</name>
</gene>
<dbReference type="RefSeq" id="WP_281468663.1">
    <property type="nucleotide sequence ID" value="NZ_CP124535.1"/>
</dbReference>
<dbReference type="Gene3D" id="1.10.150.20">
    <property type="entry name" value="5' to 3' exonuclease, C-terminal subdomain"/>
    <property type="match status" value="1"/>
</dbReference>
<organism evidence="2 3">
    <name type="scientific">Fuscovulum ytuae</name>
    <dbReference type="NCBI Taxonomy" id="3042299"/>
    <lineage>
        <taxon>Bacteria</taxon>
        <taxon>Pseudomonadati</taxon>
        <taxon>Pseudomonadota</taxon>
        <taxon>Alphaproteobacteria</taxon>
        <taxon>Rhodobacterales</taxon>
        <taxon>Paracoccaceae</taxon>
        <taxon>Fuscovulum</taxon>
    </lineage>
</organism>
<keyword evidence="1" id="KW-0472">Membrane</keyword>
<evidence type="ECO:0000313" key="3">
    <source>
        <dbReference type="Proteomes" id="UP001230978"/>
    </source>
</evidence>
<evidence type="ECO:0000256" key="1">
    <source>
        <dbReference type="SAM" id="Phobius"/>
    </source>
</evidence>
<accession>A0ABY8Q9N3</accession>
<protein>
    <submittedName>
        <fullName evidence="2">NADH:ubiquinone oxidoreductase</fullName>
    </submittedName>
</protein>
<reference evidence="2 3" key="1">
    <citation type="submission" date="2023-04" db="EMBL/GenBank/DDBJ databases">
        <title>YMD61, complete Genome.</title>
        <authorList>
            <person name="Zhang J."/>
        </authorList>
    </citation>
    <scope>NUCLEOTIDE SEQUENCE [LARGE SCALE GENOMIC DNA]</scope>
    <source>
        <strain evidence="2 3">YMD61</strain>
    </source>
</reference>
<dbReference type="EMBL" id="CP124535">
    <property type="protein sequence ID" value="WGV17404.1"/>
    <property type="molecule type" value="Genomic_DNA"/>
</dbReference>
<keyword evidence="1" id="KW-0812">Transmembrane</keyword>
<name>A0ABY8Q9N3_9RHOB</name>
<feature type="transmembrane region" description="Helical" evidence="1">
    <location>
        <begin position="12"/>
        <end position="35"/>
    </location>
</feature>
<keyword evidence="3" id="KW-1185">Reference proteome</keyword>
<feature type="transmembrane region" description="Helical" evidence="1">
    <location>
        <begin position="41"/>
        <end position="61"/>
    </location>
</feature>
<evidence type="ECO:0000313" key="2">
    <source>
        <dbReference type="EMBL" id="WGV17404.1"/>
    </source>
</evidence>
<keyword evidence="1" id="KW-1133">Transmembrane helix</keyword>
<dbReference type="Proteomes" id="UP001230978">
    <property type="component" value="Chromosome"/>
</dbReference>